<name>A0A170V2L2_TRIIF</name>
<dbReference type="PANTHER" id="PTHR37079">
    <property type="entry name" value="SERINE/THREONINE-PROTEIN KINASE ATM"/>
    <property type="match status" value="1"/>
</dbReference>
<dbReference type="GO" id="GO:0004674">
    <property type="term" value="F:protein serine/threonine kinase activity"/>
    <property type="evidence" value="ECO:0007669"/>
    <property type="project" value="InterPro"/>
</dbReference>
<dbReference type="GO" id="GO:0006974">
    <property type="term" value="P:DNA damage response"/>
    <property type="evidence" value="ECO:0007669"/>
    <property type="project" value="InterPro"/>
</dbReference>
<dbReference type="PANTHER" id="PTHR37079:SF4">
    <property type="entry name" value="SERINE_THREONINE-PROTEIN KINASE ATM"/>
    <property type="match status" value="1"/>
</dbReference>
<evidence type="ECO:0000313" key="1">
    <source>
        <dbReference type="EMBL" id="JAR96296.1"/>
    </source>
</evidence>
<dbReference type="EMBL" id="GEMB01007071">
    <property type="protein sequence ID" value="JAR96296.1"/>
    <property type="molecule type" value="Transcribed_RNA"/>
</dbReference>
<organism evidence="1">
    <name type="scientific">Triatoma infestans</name>
    <name type="common">Assassin bug</name>
    <dbReference type="NCBI Taxonomy" id="30076"/>
    <lineage>
        <taxon>Eukaryota</taxon>
        <taxon>Metazoa</taxon>
        <taxon>Ecdysozoa</taxon>
        <taxon>Arthropoda</taxon>
        <taxon>Hexapoda</taxon>
        <taxon>Insecta</taxon>
        <taxon>Pterygota</taxon>
        <taxon>Neoptera</taxon>
        <taxon>Paraneoptera</taxon>
        <taxon>Hemiptera</taxon>
        <taxon>Heteroptera</taxon>
        <taxon>Panheteroptera</taxon>
        <taxon>Cimicomorpha</taxon>
        <taxon>Reduviidae</taxon>
        <taxon>Triatominae</taxon>
        <taxon>Triatoma</taxon>
    </lineage>
</organism>
<dbReference type="InterPro" id="IPR038980">
    <property type="entry name" value="ATM_plant"/>
</dbReference>
<keyword evidence="1" id="KW-0418">Kinase</keyword>
<accession>A0A170V2L2</accession>
<reference evidence="1" key="2">
    <citation type="journal article" date="2017" name="J. Med. Entomol.">
        <title>Transcriptome Analysis of the Triatoma infestans (Hemiptera: Reduviidae) Integument.</title>
        <authorList>
            <person name="Calderon-Fernandez G.M."/>
            <person name="Moriconi D.E."/>
            <person name="Dulbecco A.B."/>
            <person name="Juarez M.P."/>
        </authorList>
    </citation>
    <scope>NUCLEOTIDE SEQUENCE</scope>
    <source>
        <strain evidence="1">Int1</strain>
        <tissue evidence="1">Integument</tissue>
    </source>
</reference>
<proteinExistence type="predicted"/>
<keyword evidence="1" id="KW-0808">Transferase</keyword>
<protein>
    <submittedName>
        <fullName evidence="1">Serine-protein kinase atm</fullName>
    </submittedName>
</protein>
<sequence>MIKRGKIDELIKLLQLLSVAYISLANCESLKEYKDLVIIKFLQTEPIRKLKRLSKIPCITLTVPVNKNGNYDDIIGIEKFNDVYTLVGGINQPKKVKCLCSDGISRDQLV</sequence>
<dbReference type="AlphaFoldDB" id="A0A170V2L2"/>
<feature type="non-terminal residue" evidence="1">
    <location>
        <position position="110"/>
    </location>
</feature>
<reference evidence="1" key="1">
    <citation type="submission" date="2016-04" db="EMBL/GenBank/DDBJ databases">
        <authorList>
            <person name="Calderon-Fernandez G.M.Sr."/>
        </authorList>
    </citation>
    <scope>NUCLEOTIDE SEQUENCE</scope>
    <source>
        <strain evidence="1">Int1</strain>
        <tissue evidence="1">Integument</tissue>
    </source>
</reference>